<evidence type="ECO:0000313" key="2">
    <source>
        <dbReference type="EMBL" id="SUA91484.1"/>
    </source>
</evidence>
<reference evidence="3" key="1">
    <citation type="submission" date="2014-12" db="EMBL/GenBank/DDBJ databases">
        <title>Complete Genome Sequencing of Pandoraea pulmonicola DSM 16583.</title>
        <authorList>
            <person name="Chan K.-G."/>
        </authorList>
    </citation>
    <scope>NUCLEOTIDE SEQUENCE [LARGE SCALE GENOMIC DNA]</scope>
    <source>
        <strain evidence="3">DSM 16583</strain>
    </source>
</reference>
<dbReference type="EMBL" id="CP010310">
    <property type="protein sequence ID" value="AJC20182.1"/>
    <property type="molecule type" value="Genomic_DNA"/>
</dbReference>
<keyword evidence="3" id="KW-1185">Reference proteome</keyword>
<dbReference type="RefSeq" id="WP_039406211.1">
    <property type="nucleotide sequence ID" value="NZ_CP010310.2"/>
</dbReference>
<gene>
    <name evidence="2" type="ORF">NCTC13159_02988</name>
    <name evidence="1" type="ORF">RO07_06405</name>
</gene>
<proteinExistence type="predicted"/>
<dbReference type="Proteomes" id="UP000254589">
    <property type="component" value="Unassembled WGS sequence"/>
</dbReference>
<dbReference type="AlphaFoldDB" id="A0AAJ4ZDL0"/>
<reference evidence="2 4" key="3">
    <citation type="submission" date="2018-06" db="EMBL/GenBank/DDBJ databases">
        <authorList>
            <consortium name="Pathogen Informatics"/>
            <person name="Doyle S."/>
        </authorList>
    </citation>
    <scope>NUCLEOTIDE SEQUENCE [LARGE SCALE GENOMIC DNA]</scope>
    <source>
        <strain evidence="2 4">NCTC13159</strain>
    </source>
</reference>
<name>A0AAJ4ZDL0_PANPU</name>
<organism evidence="2 4">
    <name type="scientific">Pandoraea pulmonicola</name>
    <dbReference type="NCBI Taxonomy" id="93221"/>
    <lineage>
        <taxon>Bacteria</taxon>
        <taxon>Pseudomonadati</taxon>
        <taxon>Pseudomonadota</taxon>
        <taxon>Betaproteobacteria</taxon>
        <taxon>Burkholderiales</taxon>
        <taxon>Burkholderiaceae</taxon>
        <taxon>Pandoraea</taxon>
    </lineage>
</organism>
<dbReference type="KEGG" id="ppul:RO07_06405"/>
<evidence type="ECO:0000313" key="1">
    <source>
        <dbReference type="EMBL" id="AJC20182.1"/>
    </source>
</evidence>
<protein>
    <submittedName>
        <fullName evidence="2">Uncharacterized protein</fullName>
    </submittedName>
</protein>
<dbReference type="EMBL" id="UGSJ01000001">
    <property type="protein sequence ID" value="SUA91484.1"/>
    <property type="molecule type" value="Genomic_DNA"/>
</dbReference>
<sequence length="66" mass="7557">MSDIFLGDLPLWSDADARAVLEQLCIKHGVPMDVLEDLVGIQRERSGEERARNVYPRIEETLSRMD</sequence>
<dbReference type="Pfam" id="PF20306">
    <property type="entry name" value="Sp-DndD"/>
    <property type="match status" value="1"/>
</dbReference>
<reference evidence="1" key="2">
    <citation type="submission" date="2016-11" db="EMBL/GenBank/DDBJ databases">
        <title>Complete Genome Sequencing of Pandoraea pulmonicola DSM 16583.</title>
        <authorList>
            <person name="Chan K.-G."/>
        </authorList>
    </citation>
    <scope>NUCLEOTIDE SEQUENCE</scope>
    <source>
        <strain evidence="1">DSM 16583</strain>
    </source>
</reference>
<evidence type="ECO:0000313" key="3">
    <source>
        <dbReference type="Proteomes" id="UP000035086"/>
    </source>
</evidence>
<dbReference type="InterPro" id="IPR046882">
    <property type="entry name" value="Sp-DndD"/>
</dbReference>
<dbReference type="Proteomes" id="UP000035086">
    <property type="component" value="Chromosome"/>
</dbReference>
<evidence type="ECO:0000313" key="4">
    <source>
        <dbReference type="Proteomes" id="UP000254589"/>
    </source>
</evidence>
<accession>A0AAJ4ZDL0</accession>